<dbReference type="Proteomes" id="UP000029994">
    <property type="component" value="Unassembled WGS sequence"/>
</dbReference>
<accession>A0A099LLS1</accession>
<feature type="transmembrane region" description="Helical" evidence="7">
    <location>
        <begin position="417"/>
        <end position="437"/>
    </location>
</feature>
<protein>
    <submittedName>
        <fullName evidence="9">Thiamine ABC transporter permease</fullName>
    </submittedName>
</protein>
<evidence type="ECO:0000256" key="7">
    <source>
        <dbReference type="SAM" id="Phobius"/>
    </source>
</evidence>
<evidence type="ECO:0000259" key="8">
    <source>
        <dbReference type="PROSITE" id="PS50928"/>
    </source>
</evidence>
<feature type="transmembrane region" description="Helical" evidence="7">
    <location>
        <begin position="96"/>
        <end position="116"/>
    </location>
</feature>
<dbReference type="CDD" id="cd06261">
    <property type="entry name" value="TM_PBP2"/>
    <property type="match status" value="1"/>
</dbReference>
<evidence type="ECO:0000256" key="6">
    <source>
        <dbReference type="ARBA" id="ARBA00023136"/>
    </source>
</evidence>
<feature type="transmembrane region" description="Helical" evidence="7">
    <location>
        <begin position="521"/>
        <end position="541"/>
    </location>
</feature>
<feature type="transmembrane region" description="Helical" evidence="7">
    <location>
        <begin position="470"/>
        <end position="491"/>
    </location>
</feature>
<dbReference type="RefSeq" id="WP_039429582.1">
    <property type="nucleotide sequence ID" value="NZ_CP061845.1"/>
</dbReference>
<feature type="transmembrane region" description="Helical" evidence="7">
    <location>
        <begin position="352"/>
        <end position="373"/>
    </location>
</feature>
<feature type="transmembrane region" description="Helical" evidence="7">
    <location>
        <begin position="149"/>
        <end position="173"/>
    </location>
</feature>
<dbReference type="EMBL" id="JMCG01000002">
    <property type="protein sequence ID" value="KGK08639.1"/>
    <property type="molecule type" value="Genomic_DNA"/>
</dbReference>
<dbReference type="PROSITE" id="PS50928">
    <property type="entry name" value="ABC_TM1"/>
    <property type="match status" value="2"/>
</dbReference>
<keyword evidence="2" id="KW-0813">Transport</keyword>
<feature type="transmembrane region" description="Helical" evidence="7">
    <location>
        <begin position="385"/>
        <end position="405"/>
    </location>
</feature>
<gene>
    <name evidence="9" type="ORF">EA26_15510</name>
</gene>
<feature type="transmembrane region" description="Helical" evidence="7">
    <location>
        <begin position="60"/>
        <end position="84"/>
    </location>
</feature>
<proteinExistence type="predicted"/>
<feature type="transmembrane region" description="Helical" evidence="7">
    <location>
        <begin position="252"/>
        <end position="281"/>
    </location>
</feature>
<name>A0A099LLS1_9VIBR</name>
<dbReference type="GO" id="GO:0055085">
    <property type="term" value="P:transmembrane transport"/>
    <property type="evidence" value="ECO:0007669"/>
    <property type="project" value="InterPro"/>
</dbReference>
<evidence type="ECO:0000256" key="2">
    <source>
        <dbReference type="ARBA" id="ARBA00022448"/>
    </source>
</evidence>
<organism evidence="9 10">
    <name type="scientific">Vibrio navarrensis</name>
    <dbReference type="NCBI Taxonomy" id="29495"/>
    <lineage>
        <taxon>Bacteria</taxon>
        <taxon>Pseudomonadati</taxon>
        <taxon>Pseudomonadota</taxon>
        <taxon>Gammaproteobacteria</taxon>
        <taxon>Vibrionales</taxon>
        <taxon>Vibrionaceae</taxon>
        <taxon>Vibrio</taxon>
    </lineage>
</organism>
<feature type="transmembrane region" description="Helical" evidence="7">
    <location>
        <begin position="302"/>
        <end position="324"/>
    </location>
</feature>
<dbReference type="AlphaFoldDB" id="A0A099LLS1"/>
<keyword evidence="6 7" id="KW-0472">Membrane</keyword>
<keyword evidence="5 7" id="KW-1133">Transmembrane helix</keyword>
<dbReference type="SUPFAM" id="SSF161098">
    <property type="entry name" value="MetI-like"/>
    <property type="match status" value="2"/>
</dbReference>
<feature type="transmembrane region" description="Helical" evidence="7">
    <location>
        <begin position="210"/>
        <end position="232"/>
    </location>
</feature>
<dbReference type="PANTHER" id="PTHR30183">
    <property type="entry name" value="MOLYBDENUM TRANSPORT SYSTEM PERMEASE PROTEIN MODB"/>
    <property type="match status" value="1"/>
</dbReference>
<feature type="transmembrane region" description="Helical" evidence="7">
    <location>
        <begin position="6"/>
        <end position="29"/>
    </location>
</feature>
<dbReference type="GO" id="GO:0005886">
    <property type="term" value="C:plasma membrane"/>
    <property type="evidence" value="ECO:0007669"/>
    <property type="project" value="UniProtKB-SubCell"/>
</dbReference>
<dbReference type="Gene3D" id="1.10.3720.10">
    <property type="entry name" value="MetI-like"/>
    <property type="match status" value="2"/>
</dbReference>
<evidence type="ECO:0000313" key="9">
    <source>
        <dbReference type="EMBL" id="KGK08639.1"/>
    </source>
</evidence>
<dbReference type="InterPro" id="IPR035906">
    <property type="entry name" value="MetI-like_sf"/>
</dbReference>
<comment type="subcellular location">
    <subcellularLocation>
        <location evidence="1">Cell membrane</location>
        <topology evidence="1">Multi-pass membrane protein</topology>
    </subcellularLocation>
</comment>
<evidence type="ECO:0000256" key="4">
    <source>
        <dbReference type="ARBA" id="ARBA00022692"/>
    </source>
</evidence>
<evidence type="ECO:0000256" key="3">
    <source>
        <dbReference type="ARBA" id="ARBA00022475"/>
    </source>
</evidence>
<feature type="domain" description="ABC transmembrane type-1" evidence="8">
    <location>
        <begin position="54"/>
        <end position="274"/>
    </location>
</feature>
<dbReference type="eggNOG" id="COG4135">
    <property type="taxonomic scope" value="Bacteria"/>
</dbReference>
<feature type="domain" description="ABC transmembrane type-1" evidence="8">
    <location>
        <begin position="353"/>
        <end position="541"/>
    </location>
</feature>
<reference evidence="9 10" key="1">
    <citation type="submission" date="2014-04" db="EMBL/GenBank/DDBJ databases">
        <title>Genome sequencing of Vibrio navarrensis strains.</title>
        <authorList>
            <person name="Gladney L.M."/>
            <person name="Katz L.S."/>
            <person name="Marino-Ramirez L."/>
            <person name="Jordan I.K."/>
        </authorList>
    </citation>
    <scope>NUCLEOTIDE SEQUENCE [LARGE SCALE GENOMIC DNA]</scope>
    <source>
        <strain evidence="9 10">ATCC 51183</strain>
    </source>
</reference>
<dbReference type="InterPro" id="IPR000515">
    <property type="entry name" value="MetI-like"/>
</dbReference>
<keyword evidence="3" id="KW-1003">Cell membrane</keyword>
<dbReference type="STRING" id="29495.EA26_15510"/>
<evidence type="ECO:0000256" key="5">
    <source>
        <dbReference type="ARBA" id="ARBA00022989"/>
    </source>
</evidence>
<dbReference type="GeneID" id="43684490"/>
<dbReference type="PANTHER" id="PTHR30183:SF6">
    <property type="entry name" value="INNER MEMBRANE ABC TRANSPORTER PERMEASE PROTEIN YNJC"/>
    <property type="match status" value="1"/>
</dbReference>
<evidence type="ECO:0000313" key="10">
    <source>
        <dbReference type="Proteomes" id="UP000029994"/>
    </source>
</evidence>
<keyword evidence="4 7" id="KW-0812">Transmembrane</keyword>
<comment type="caution">
    <text evidence="9">The sequence shown here is derived from an EMBL/GenBank/DDBJ whole genome shotgun (WGS) entry which is preliminary data.</text>
</comment>
<sequence>MLRALYLAMIAVCILPTLPGLIGVMVSALGYVPPIGLNQFSLTGFSAVFAWHGVWQSIGLTLYSAILSSYLACLITFTILQATWNRTFWRKVELSLSPLLAMPHVAFAIGFAFLFAPTGLGMRVLQQCFGYDPSDQTVNDLALLVKDPYALGLIVMLALKEVPFLLLMSIPILRQLKVEQVEKVCHSLGYDSAQTWWKCIFPQWFSKLRFPMLAVIAYSLSVVDVALIIGPTNPPTFAVLVWQWFNDPDLSLLPRAAAGAVVLFAVASLLIAFARVVEWLVTQKYRRWQYAGRFGFALPGRALFLSIALLTVLMAPLLLLWSIAQRWRFPDLIPSQFSLRFWQHEWQGTLGVLQQSMLIAVICASIALLLALIAHEYRLRYRWQVPGYVIAIPMLIPQLSILFGMQVVTLYLSGDGYFFWVCWAHIFFAFPFVYLSLGGPWRSFDQGLTRVALSLGKSPLQVWLKVKLPILLPAVAFAWAVGVSVSLAQYLPTLMLGAGRIITITTEAVALSSGFDRRVTAIYALWQALLPLLFFSIAIVVSRWQAKYRRISIKGLLIHESLSRKPRHP</sequence>
<keyword evidence="10" id="KW-1185">Reference proteome</keyword>
<evidence type="ECO:0000256" key="1">
    <source>
        <dbReference type="ARBA" id="ARBA00004651"/>
    </source>
</evidence>